<gene>
    <name evidence="2" type="ORF">E2C01_068705</name>
</gene>
<evidence type="ECO:0000313" key="2">
    <source>
        <dbReference type="EMBL" id="MPC74347.1"/>
    </source>
</evidence>
<keyword evidence="3" id="KW-1185">Reference proteome</keyword>
<feature type="region of interest" description="Disordered" evidence="1">
    <location>
        <begin position="1"/>
        <end position="41"/>
    </location>
</feature>
<name>A0A5B7HYL9_PORTR</name>
<dbReference type="AlphaFoldDB" id="A0A5B7HYL9"/>
<dbReference type="Proteomes" id="UP000324222">
    <property type="component" value="Unassembled WGS sequence"/>
</dbReference>
<sequence>MRLRSESGQTLAGLWNTTSLRSLGTEEGAGESGNTPQTRTGTTIATRSTVLYYAVFPPVIPVASLGLAHSSLFQQHVISSASYTSLSAFAALKTVFRHHSLNIP</sequence>
<feature type="compositionally biased region" description="Polar residues" evidence="1">
    <location>
        <begin position="1"/>
        <end position="22"/>
    </location>
</feature>
<reference evidence="2 3" key="1">
    <citation type="submission" date="2019-05" db="EMBL/GenBank/DDBJ databases">
        <title>Another draft genome of Portunus trituberculatus and its Hox gene families provides insights of decapod evolution.</title>
        <authorList>
            <person name="Jeong J.-H."/>
            <person name="Song I."/>
            <person name="Kim S."/>
            <person name="Choi T."/>
            <person name="Kim D."/>
            <person name="Ryu S."/>
            <person name="Kim W."/>
        </authorList>
    </citation>
    <scope>NUCLEOTIDE SEQUENCE [LARGE SCALE GENOMIC DNA]</scope>
    <source>
        <tissue evidence="2">Muscle</tissue>
    </source>
</reference>
<organism evidence="2 3">
    <name type="scientific">Portunus trituberculatus</name>
    <name type="common">Swimming crab</name>
    <name type="synonym">Neptunus trituberculatus</name>
    <dbReference type="NCBI Taxonomy" id="210409"/>
    <lineage>
        <taxon>Eukaryota</taxon>
        <taxon>Metazoa</taxon>
        <taxon>Ecdysozoa</taxon>
        <taxon>Arthropoda</taxon>
        <taxon>Crustacea</taxon>
        <taxon>Multicrustacea</taxon>
        <taxon>Malacostraca</taxon>
        <taxon>Eumalacostraca</taxon>
        <taxon>Eucarida</taxon>
        <taxon>Decapoda</taxon>
        <taxon>Pleocyemata</taxon>
        <taxon>Brachyura</taxon>
        <taxon>Eubrachyura</taxon>
        <taxon>Portunoidea</taxon>
        <taxon>Portunidae</taxon>
        <taxon>Portuninae</taxon>
        <taxon>Portunus</taxon>
    </lineage>
</organism>
<protein>
    <submittedName>
        <fullName evidence="2">Uncharacterized protein</fullName>
    </submittedName>
</protein>
<accession>A0A5B7HYL9</accession>
<dbReference type="EMBL" id="VSRR010038748">
    <property type="protein sequence ID" value="MPC74347.1"/>
    <property type="molecule type" value="Genomic_DNA"/>
</dbReference>
<evidence type="ECO:0000256" key="1">
    <source>
        <dbReference type="SAM" id="MobiDB-lite"/>
    </source>
</evidence>
<comment type="caution">
    <text evidence="2">The sequence shown here is derived from an EMBL/GenBank/DDBJ whole genome shotgun (WGS) entry which is preliminary data.</text>
</comment>
<proteinExistence type="predicted"/>
<evidence type="ECO:0000313" key="3">
    <source>
        <dbReference type="Proteomes" id="UP000324222"/>
    </source>
</evidence>